<dbReference type="EMBL" id="LT608173">
    <property type="protein sequence ID" value="SCM00482.1"/>
    <property type="molecule type" value="Genomic_DNA"/>
</dbReference>
<dbReference type="AlphaFoldDB" id="A0A1C6XAR5"/>
<reference evidence="3 4" key="1">
    <citation type="submission" date="2016-08" db="EMBL/GenBank/DDBJ databases">
        <authorList>
            <consortium name="Pathogen Informatics"/>
        </authorList>
    </citation>
    <scope>NUCLEOTIDE SEQUENCE [LARGE SCALE GENOMIC DNA]</scope>
    <source>
        <strain evidence="1 4">AJ</strain>
        <strain evidence="2 3">CB</strain>
    </source>
</reference>
<gene>
    <name evidence="1" type="ORF">PCHAJ_000124100</name>
    <name evidence="2" type="ORF">PCHCB_000123500</name>
</gene>
<protein>
    <submittedName>
        <fullName evidence="1">Uncharacterized protein</fullName>
    </submittedName>
</protein>
<evidence type="ECO:0000313" key="2">
    <source>
        <dbReference type="EMBL" id="SCM01862.1"/>
    </source>
</evidence>
<name>A0A1C6XAR5_PLACU</name>
<evidence type="ECO:0000313" key="1">
    <source>
        <dbReference type="EMBL" id="SCM00482.1"/>
    </source>
</evidence>
<organism evidence="1 4">
    <name type="scientific">Plasmodium chabaudi chabaudi</name>
    <dbReference type="NCBI Taxonomy" id="31271"/>
    <lineage>
        <taxon>Eukaryota</taxon>
        <taxon>Sar</taxon>
        <taxon>Alveolata</taxon>
        <taxon>Apicomplexa</taxon>
        <taxon>Aconoidasida</taxon>
        <taxon>Haemosporida</taxon>
        <taxon>Plasmodiidae</taxon>
        <taxon>Plasmodium</taxon>
        <taxon>Plasmodium (Vinckeia)</taxon>
    </lineage>
</organism>
<dbReference type="Proteomes" id="UP000195489">
    <property type="component" value="Chromosome 7"/>
</dbReference>
<evidence type="ECO:0000313" key="4">
    <source>
        <dbReference type="Proteomes" id="UP000507163"/>
    </source>
</evidence>
<dbReference type="VEuPathDB" id="PlasmoDB:PCHAS_0711650"/>
<sequence>MNKQAGNKKVIKLAEALTSLKQDEIDSFVHLFKERIAAKPKFSKKSASDILSVQPHSRRFTMPLNIYNYKKDIIFNLYAKLFQSIRNTIFMGNNNSSK</sequence>
<dbReference type="EMBL" id="LT608159">
    <property type="protein sequence ID" value="SCM01862.1"/>
    <property type="molecule type" value="Genomic_DNA"/>
</dbReference>
<proteinExistence type="predicted"/>
<evidence type="ECO:0000313" key="3">
    <source>
        <dbReference type="Proteomes" id="UP000195489"/>
    </source>
</evidence>
<accession>A0A1C6XAR5</accession>
<dbReference type="Proteomes" id="UP000507163">
    <property type="component" value="Chromosome 7"/>
</dbReference>